<dbReference type="OrthoDB" id="6431331at2759"/>
<dbReference type="SUPFAM" id="SSF53474">
    <property type="entry name" value="alpha/beta-Hydrolases"/>
    <property type="match status" value="1"/>
</dbReference>
<evidence type="ECO:0000259" key="1">
    <source>
        <dbReference type="Pfam" id="PF00561"/>
    </source>
</evidence>
<dbReference type="PANTHER" id="PTHR37471">
    <property type="entry name" value="UNNAMED PRODUCT"/>
    <property type="match status" value="1"/>
</dbReference>
<dbReference type="InterPro" id="IPR000073">
    <property type="entry name" value="AB_hydrolase_1"/>
</dbReference>
<dbReference type="RefSeq" id="XP_005827578.1">
    <property type="nucleotide sequence ID" value="XM_005827521.1"/>
</dbReference>
<dbReference type="GeneID" id="17297181"/>
<reference evidence="2 4" key="1">
    <citation type="journal article" date="2012" name="Nature">
        <title>Algal genomes reveal evolutionary mosaicism and the fate of nucleomorphs.</title>
        <authorList>
            <consortium name="DOE Joint Genome Institute"/>
            <person name="Curtis B.A."/>
            <person name="Tanifuji G."/>
            <person name="Burki F."/>
            <person name="Gruber A."/>
            <person name="Irimia M."/>
            <person name="Maruyama S."/>
            <person name="Arias M.C."/>
            <person name="Ball S.G."/>
            <person name="Gile G.H."/>
            <person name="Hirakawa Y."/>
            <person name="Hopkins J.F."/>
            <person name="Kuo A."/>
            <person name="Rensing S.A."/>
            <person name="Schmutz J."/>
            <person name="Symeonidi A."/>
            <person name="Elias M."/>
            <person name="Eveleigh R.J."/>
            <person name="Herman E.K."/>
            <person name="Klute M.J."/>
            <person name="Nakayama T."/>
            <person name="Obornik M."/>
            <person name="Reyes-Prieto A."/>
            <person name="Armbrust E.V."/>
            <person name="Aves S.J."/>
            <person name="Beiko R.G."/>
            <person name="Coutinho P."/>
            <person name="Dacks J.B."/>
            <person name="Durnford D.G."/>
            <person name="Fast N.M."/>
            <person name="Green B.R."/>
            <person name="Grisdale C.J."/>
            <person name="Hempel F."/>
            <person name="Henrissat B."/>
            <person name="Hoppner M.P."/>
            <person name="Ishida K."/>
            <person name="Kim E."/>
            <person name="Koreny L."/>
            <person name="Kroth P.G."/>
            <person name="Liu Y."/>
            <person name="Malik S.B."/>
            <person name="Maier U.G."/>
            <person name="McRose D."/>
            <person name="Mock T."/>
            <person name="Neilson J.A."/>
            <person name="Onodera N.T."/>
            <person name="Poole A.M."/>
            <person name="Pritham E.J."/>
            <person name="Richards T.A."/>
            <person name="Rocap G."/>
            <person name="Roy S.W."/>
            <person name="Sarai C."/>
            <person name="Schaack S."/>
            <person name="Shirato S."/>
            <person name="Slamovits C.H."/>
            <person name="Spencer D.F."/>
            <person name="Suzuki S."/>
            <person name="Worden A.Z."/>
            <person name="Zauner S."/>
            <person name="Barry K."/>
            <person name="Bell C."/>
            <person name="Bharti A.K."/>
            <person name="Crow J.A."/>
            <person name="Grimwood J."/>
            <person name="Kramer R."/>
            <person name="Lindquist E."/>
            <person name="Lucas S."/>
            <person name="Salamov A."/>
            <person name="McFadden G.I."/>
            <person name="Lane C.E."/>
            <person name="Keeling P.J."/>
            <person name="Gray M.W."/>
            <person name="Grigoriev I.V."/>
            <person name="Archibald J.M."/>
        </authorList>
    </citation>
    <scope>NUCLEOTIDE SEQUENCE</scope>
    <source>
        <strain evidence="2 4">CCMP2712</strain>
    </source>
</reference>
<accession>L1IWF4</accession>
<reference evidence="3" key="3">
    <citation type="submission" date="2015-06" db="UniProtKB">
        <authorList>
            <consortium name="EnsemblProtists"/>
        </authorList>
    </citation>
    <scope>IDENTIFICATION</scope>
</reference>
<evidence type="ECO:0000313" key="3">
    <source>
        <dbReference type="EnsemblProtists" id="EKX40598"/>
    </source>
</evidence>
<dbReference type="EMBL" id="JH993030">
    <property type="protein sequence ID" value="EKX40598.1"/>
    <property type="molecule type" value="Genomic_DNA"/>
</dbReference>
<evidence type="ECO:0000313" key="2">
    <source>
        <dbReference type="EMBL" id="EKX40598.1"/>
    </source>
</evidence>
<dbReference type="PaxDb" id="55529-EKX40598"/>
<dbReference type="InterPro" id="IPR029058">
    <property type="entry name" value="AB_hydrolase_fold"/>
</dbReference>
<feature type="domain" description="AB hydrolase-1" evidence="1">
    <location>
        <begin position="207"/>
        <end position="309"/>
    </location>
</feature>
<reference evidence="4" key="2">
    <citation type="submission" date="2012-11" db="EMBL/GenBank/DDBJ databases">
        <authorList>
            <person name="Kuo A."/>
            <person name="Curtis B.A."/>
            <person name="Tanifuji G."/>
            <person name="Burki F."/>
            <person name="Gruber A."/>
            <person name="Irimia M."/>
            <person name="Maruyama S."/>
            <person name="Arias M.C."/>
            <person name="Ball S.G."/>
            <person name="Gile G.H."/>
            <person name="Hirakawa Y."/>
            <person name="Hopkins J.F."/>
            <person name="Rensing S.A."/>
            <person name="Schmutz J."/>
            <person name="Symeonidi A."/>
            <person name="Elias M."/>
            <person name="Eveleigh R.J."/>
            <person name="Herman E.K."/>
            <person name="Klute M.J."/>
            <person name="Nakayama T."/>
            <person name="Obornik M."/>
            <person name="Reyes-Prieto A."/>
            <person name="Armbrust E.V."/>
            <person name="Aves S.J."/>
            <person name="Beiko R.G."/>
            <person name="Coutinho P."/>
            <person name="Dacks J.B."/>
            <person name="Durnford D.G."/>
            <person name="Fast N.M."/>
            <person name="Green B.R."/>
            <person name="Grisdale C."/>
            <person name="Hempe F."/>
            <person name="Henrissat B."/>
            <person name="Hoppner M.P."/>
            <person name="Ishida K.-I."/>
            <person name="Kim E."/>
            <person name="Koreny L."/>
            <person name="Kroth P.G."/>
            <person name="Liu Y."/>
            <person name="Malik S.-B."/>
            <person name="Maier U.G."/>
            <person name="McRose D."/>
            <person name="Mock T."/>
            <person name="Neilson J.A."/>
            <person name="Onodera N.T."/>
            <person name="Poole A.M."/>
            <person name="Pritham E.J."/>
            <person name="Richards T.A."/>
            <person name="Rocap G."/>
            <person name="Roy S.W."/>
            <person name="Sarai C."/>
            <person name="Schaack S."/>
            <person name="Shirato S."/>
            <person name="Slamovits C.H."/>
            <person name="Spencer D.F."/>
            <person name="Suzuki S."/>
            <person name="Worden A.Z."/>
            <person name="Zauner S."/>
            <person name="Barry K."/>
            <person name="Bell C."/>
            <person name="Bharti A.K."/>
            <person name="Crow J.A."/>
            <person name="Grimwood J."/>
            <person name="Kramer R."/>
            <person name="Lindquist E."/>
            <person name="Lucas S."/>
            <person name="Salamov A."/>
            <person name="McFadden G.I."/>
            <person name="Lane C.E."/>
            <person name="Keeling P.J."/>
            <person name="Gray M.W."/>
            <person name="Grigoriev I.V."/>
            <person name="Archibald J.M."/>
        </authorList>
    </citation>
    <scope>NUCLEOTIDE SEQUENCE</scope>
    <source>
        <strain evidence="4">CCMP2712</strain>
    </source>
</reference>
<dbReference type="eggNOG" id="ENOG502S8XM">
    <property type="taxonomic scope" value="Eukaryota"/>
</dbReference>
<dbReference type="EnsemblProtists" id="EKX40598">
    <property type="protein sequence ID" value="EKX40598"/>
    <property type="gene ID" value="GUITHDRAFT_164642"/>
</dbReference>
<dbReference type="HOGENOM" id="CLU_633798_0_0_1"/>
<dbReference type="Pfam" id="PF00561">
    <property type="entry name" value="Abhydrolase_1"/>
    <property type="match status" value="1"/>
</dbReference>
<dbReference type="Gene3D" id="3.40.50.1820">
    <property type="entry name" value="alpha/beta hydrolase"/>
    <property type="match status" value="1"/>
</dbReference>
<keyword evidence="4" id="KW-1185">Reference proteome</keyword>
<gene>
    <name evidence="2" type="ORF">GUITHDRAFT_164642</name>
</gene>
<dbReference type="OMA" id="SRHYLRV"/>
<protein>
    <recommendedName>
        <fullName evidence="1">AB hydrolase-1 domain-containing protein</fullName>
    </recommendedName>
</protein>
<name>L1IWF4_GUITC</name>
<dbReference type="Proteomes" id="UP000011087">
    <property type="component" value="Unassembled WGS sequence"/>
</dbReference>
<evidence type="ECO:0000313" key="4">
    <source>
        <dbReference type="Proteomes" id="UP000011087"/>
    </source>
</evidence>
<organism evidence="2">
    <name type="scientific">Guillardia theta (strain CCMP2712)</name>
    <name type="common">Cryptophyte</name>
    <dbReference type="NCBI Taxonomy" id="905079"/>
    <lineage>
        <taxon>Eukaryota</taxon>
        <taxon>Cryptophyceae</taxon>
        <taxon>Pyrenomonadales</taxon>
        <taxon>Geminigeraceae</taxon>
        <taxon>Guillardia</taxon>
    </lineage>
</organism>
<sequence>MIPPDECKCELRQFCGICTKFRRSWTKFGRNLISIILDYRVGAAASLSFLGVVAFDHHVVSSLTSFVAGWFHDCRCFESVTREDVLGLISWGFWGKLQRDLKEEDKAEVSEGGEDAGAAGRSVRARVPVKEGRERTAATGAFLPGALQVRAHSFVRLRCDAPVGEPDHKLPAESERVQDSKLMFSVKLSRRARRGGEGGEKSGEETPILFLHGIGIGVLPYIPLVDLLTKEDPTIILAHLPFISMRICSSIPNPDEVVDSIQEVLHKFNYRKACVVGHSFGTAVTSWVLRRAPELVSCCALLDPVVMMMNLKDCLFNFIYKKGTMMTIEGILRNELYINFCLRRTFWWYKSILWAEDIRTPAFIALSERDECVPVPAVQQYLSRYCDEHHHELDLVVFKKQGHGGFLSCTTSLSRIATGILKLRNDCEESCRR</sequence>
<dbReference type="AlphaFoldDB" id="L1IWF4"/>
<dbReference type="STRING" id="905079.L1IWF4"/>
<dbReference type="KEGG" id="gtt:GUITHDRAFT_164642"/>
<dbReference type="PANTHER" id="PTHR37471:SF1">
    <property type="entry name" value="AB HYDROLASE-1 DOMAIN-CONTAINING PROTEIN"/>
    <property type="match status" value="1"/>
</dbReference>
<proteinExistence type="predicted"/>